<evidence type="ECO:0000313" key="9">
    <source>
        <dbReference type="Proteomes" id="UP000033260"/>
    </source>
</evidence>
<dbReference type="Proteomes" id="UP000033260">
    <property type="component" value="Chromosome"/>
</dbReference>
<evidence type="ECO:0000256" key="2">
    <source>
        <dbReference type="ARBA" id="ARBA00011881"/>
    </source>
</evidence>
<dbReference type="GO" id="GO:0008270">
    <property type="term" value="F:zinc ion binding"/>
    <property type="evidence" value="ECO:0007669"/>
    <property type="project" value="InterPro"/>
</dbReference>
<keyword evidence="6" id="KW-0560">Oxidoreductase</keyword>
<dbReference type="SUPFAM" id="SSF51735">
    <property type="entry name" value="NAD(P)-binding Rossmann-fold domains"/>
    <property type="match status" value="1"/>
</dbReference>
<feature type="domain" description="Enoyl reductase (ER)" evidence="7">
    <location>
        <begin position="14"/>
        <end position="332"/>
    </location>
</feature>
<dbReference type="InterPro" id="IPR020843">
    <property type="entry name" value="ER"/>
</dbReference>
<reference evidence="8 9" key="1">
    <citation type="submission" date="2015-02" db="EMBL/GenBank/DDBJ databases">
        <title>Complete Genome Sequencing of Pseudomonas putida S13.1.2.</title>
        <authorList>
            <person name="Chong T.M."/>
            <person name="Chan K.G."/>
            <person name="Dessaux Y."/>
        </authorList>
    </citation>
    <scope>NUCLEOTIDE SEQUENCE [LARGE SCALE GENOMIC DNA]</scope>
    <source>
        <strain evidence="8 9">S13.1.2</strain>
    </source>
</reference>
<dbReference type="Gene3D" id="3.90.180.10">
    <property type="entry name" value="Medium-chain alcohol dehydrogenases, catalytic domain"/>
    <property type="match status" value="1"/>
</dbReference>
<dbReference type="RefSeq" id="WP_019473315.1">
    <property type="nucleotide sequence ID" value="NZ_CP010979.1"/>
</dbReference>
<keyword evidence="5" id="KW-0694">RNA-binding</keyword>
<evidence type="ECO:0000256" key="4">
    <source>
        <dbReference type="ARBA" id="ARBA00022857"/>
    </source>
</evidence>
<evidence type="ECO:0000259" key="7">
    <source>
        <dbReference type="SMART" id="SM00829"/>
    </source>
</evidence>
<dbReference type="PANTHER" id="PTHR44154">
    <property type="entry name" value="QUINONE OXIDOREDUCTASE"/>
    <property type="match status" value="1"/>
</dbReference>
<dbReference type="CDD" id="cd08252">
    <property type="entry name" value="AL_MDR"/>
    <property type="match status" value="1"/>
</dbReference>
<evidence type="ECO:0000256" key="3">
    <source>
        <dbReference type="ARBA" id="ARBA00022490"/>
    </source>
</evidence>
<dbReference type="EMBL" id="CP010979">
    <property type="protein sequence ID" value="AJQ47561.1"/>
    <property type="molecule type" value="Genomic_DNA"/>
</dbReference>
<dbReference type="InterPro" id="IPR036291">
    <property type="entry name" value="NAD(P)-bd_dom_sf"/>
</dbReference>
<dbReference type="GO" id="GO:0005737">
    <property type="term" value="C:cytoplasm"/>
    <property type="evidence" value="ECO:0007669"/>
    <property type="project" value="UniProtKB-SubCell"/>
</dbReference>
<dbReference type="PROSITE" id="PS01162">
    <property type="entry name" value="QOR_ZETA_CRYSTAL"/>
    <property type="match status" value="1"/>
</dbReference>
<dbReference type="PANTHER" id="PTHR44154:SF1">
    <property type="entry name" value="QUINONE OXIDOREDUCTASE"/>
    <property type="match status" value="1"/>
</dbReference>
<dbReference type="GO" id="GO:0016491">
    <property type="term" value="F:oxidoreductase activity"/>
    <property type="evidence" value="ECO:0007669"/>
    <property type="project" value="UniProtKB-KW"/>
</dbReference>
<dbReference type="GO" id="GO:0003723">
    <property type="term" value="F:RNA binding"/>
    <property type="evidence" value="ECO:0007669"/>
    <property type="project" value="UniProtKB-KW"/>
</dbReference>
<proteinExistence type="inferred from homology"/>
<dbReference type="Gene3D" id="3.40.50.720">
    <property type="entry name" value="NAD(P)-binding Rossmann-like Domain"/>
    <property type="match status" value="1"/>
</dbReference>
<accession>A0AAU8RUV2</accession>
<dbReference type="InterPro" id="IPR013154">
    <property type="entry name" value="ADH-like_N"/>
</dbReference>
<name>A0AAU8RUV2_PSEPU</name>
<evidence type="ECO:0000256" key="6">
    <source>
        <dbReference type="RuleBase" id="RU364000"/>
    </source>
</evidence>
<dbReference type="SMART" id="SM00829">
    <property type="entry name" value="PKS_ER"/>
    <property type="match status" value="1"/>
</dbReference>
<dbReference type="InterPro" id="IPR051603">
    <property type="entry name" value="Zinc-ADH_QOR/CCCR"/>
</dbReference>
<dbReference type="Pfam" id="PF13602">
    <property type="entry name" value="ADH_zinc_N_2"/>
    <property type="match status" value="1"/>
</dbReference>
<sequence length="335" mass="36640">MKAVVYTQPGLPIQDPQSLYDAQLPTPQPGARDLLVEVRAIAVNPVDTKIRASRGGEQPQVLGWDAVGVVREVGPQVTLFQPGDEVFYAGAIDRPGSYSELHVVDERIVGHKPRSLDDASAAALPLTSITAWELLFDRLGVEENAGKNQSLLVIGAAGGVGSILVQLARKLTQLTVIGTASRPETQAWVQEAGAHHVIDHRESIPLQLQALNLGPVDYVISLTHTDTYLPQLVEVLRPQGKLALIDDPAQLDVMPLKRKSLSLHWELMFTRSLYKTEDMIKQHQLLDRVSQLVDDGVLKTTLGEHYGTINAEHLKRAHAMIESGKARGKIVLEGF</sequence>
<keyword evidence="6" id="KW-0862">Zinc</keyword>
<organism evidence="8 9">
    <name type="scientific">Pseudomonas putida S13.1.2</name>
    <dbReference type="NCBI Taxonomy" id="1384061"/>
    <lineage>
        <taxon>Bacteria</taxon>
        <taxon>Pseudomonadati</taxon>
        <taxon>Pseudomonadota</taxon>
        <taxon>Gammaproteobacteria</taxon>
        <taxon>Pseudomonadales</taxon>
        <taxon>Pseudomonadaceae</taxon>
        <taxon>Pseudomonas</taxon>
    </lineage>
</organism>
<comment type="similarity">
    <text evidence="6">Belongs to the zinc-containing alcohol dehydrogenase family. Quinone oxidoreductase subfamily.</text>
</comment>
<gene>
    <name evidence="8" type="ORF">N805_10165</name>
</gene>
<comment type="subcellular location">
    <subcellularLocation>
        <location evidence="1">Cytoplasm</location>
    </subcellularLocation>
</comment>
<dbReference type="Pfam" id="PF08240">
    <property type="entry name" value="ADH_N"/>
    <property type="match status" value="1"/>
</dbReference>
<evidence type="ECO:0000313" key="8">
    <source>
        <dbReference type="EMBL" id="AJQ47561.1"/>
    </source>
</evidence>
<evidence type="ECO:0000256" key="5">
    <source>
        <dbReference type="ARBA" id="ARBA00022884"/>
    </source>
</evidence>
<dbReference type="NCBIfam" id="TIGR02817">
    <property type="entry name" value="adh_fam_1"/>
    <property type="match status" value="1"/>
</dbReference>
<protein>
    <recommendedName>
        <fullName evidence="6">Zinc-type alcohol dehydrogenase-like protein</fullName>
    </recommendedName>
</protein>
<dbReference type="AlphaFoldDB" id="A0AAU8RUV2"/>
<comment type="subunit">
    <text evidence="2">Homotetramer.</text>
</comment>
<dbReference type="InterPro" id="IPR011032">
    <property type="entry name" value="GroES-like_sf"/>
</dbReference>
<keyword evidence="6" id="KW-0479">Metal-binding</keyword>
<dbReference type="InterPro" id="IPR002364">
    <property type="entry name" value="Quin_OxRdtase/zeta-crystal_CS"/>
</dbReference>
<keyword evidence="3" id="KW-0963">Cytoplasm</keyword>
<dbReference type="SUPFAM" id="SSF50129">
    <property type="entry name" value="GroES-like"/>
    <property type="match status" value="1"/>
</dbReference>
<evidence type="ECO:0000256" key="1">
    <source>
        <dbReference type="ARBA" id="ARBA00004496"/>
    </source>
</evidence>
<keyword evidence="4" id="KW-0521">NADP</keyword>
<dbReference type="InterPro" id="IPR014182">
    <property type="entry name" value="ADH_Zn_typ-1"/>
</dbReference>